<keyword evidence="2" id="KW-1185">Reference proteome</keyword>
<dbReference type="Proteomes" id="UP001226867">
    <property type="component" value="Unassembled WGS sequence"/>
</dbReference>
<dbReference type="RefSeq" id="WP_307687703.1">
    <property type="nucleotide sequence ID" value="NZ_JAUSRO010000001.1"/>
</dbReference>
<sequence length="108" mass="12445">MKNLDILNEVHHGSLNEDEADLIFDSIIESEFSAEVASLLNLTRHEWTAKAQGANWRTLASWRYSGWPENCARCGKKLNYLDFGWWVISEGETQILKHIKCPKVIENI</sequence>
<proteinExistence type="predicted"/>
<protein>
    <submittedName>
        <fullName evidence="1">Uncharacterized protein</fullName>
    </submittedName>
</protein>
<dbReference type="EMBL" id="JAUSRO010000001">
    <property type="protein sequence ID" value="MDP9897879.1"/>
    <property type="molecule type" value="Genomic_DNA"/>
</dbReference>
<comment type="caution">
    <text evidence="1">The sequence shown here is derived from an EMBL/GenBank/DDBJ whole genome shotgun (WGS) entry which is preliminary data.</text>
</comment>
<reference evidence="1 2" key="1">
    <citation type="submission" date="2023-07" db="EMBL/GenBank/DDBJ databases">
        <title>Sorghum-associated microbial communities from plants grown in Nebraska, USA.</title>
        <authorList>
            <person name="Schachtman D."/>
        </authorList>
    </citation>
    <scope>NUCLEOTIDE SEQUENCE [LARGE SCALE GENOMIC DNA]</scope>
    <source>
        <strain evidence="1 2">DS1607</strain>
    </source>
</reference>
<organism evidence="1 2">
    <name type="scientific">Variovorax ginsengisoli</name>
    <dbReference type="NCBI Taxonomy" id="363844"/>
    <lineage>
        <taxon>Bacteria</taxon>
        <taxon>Pseudomonadati</taxon>
        <taxon>Pseudomonadota</taxon>
        <taxon>Betaproteobacteria</taxon>
        <taxon>Burkholderiales</taxon>
        <taxon>Comamonadaceae</taxon>
        <taxon>Variovorax</taxon>
    </lineage>
</organism>
<evidence type="ECO:0000313" key="1">
    <source>
        <dbReference type="EMBL" id="MDP9897879.1"/>
    </source>
</evidence>
<name>A0ABT9S0J8_9BURK</name>
<accession>A0ABT9S0J8</accession>
<evidence type="ECO:0000313" key="2">
    <source>
        <dbReference type="Proteomes" id="UP001226867"/>
    </source>
</evidence>
<gene>
    <name evidence="1" type="ORF">J2W36_000112</name>
</gene>